<feature type="signal peptide" evidence="1">
    <location>
        <begin position="1"/>
        <end position="23"/>
    </location>
</feature>
<dbReference type="InterPro" id="IPR025411">
    <property type="entry name" value="DUF4136"/>
</dbReference>
<evidence type="ECO:0000313" key="3">
    <source>
        <dbReference type="EMBL" id="SFD11562.1"/>
    </source>
</evidence>
<reference evidence="4" key="1">
    <citation type="submission" date="2016-10" db="EMBL/GenBank/DDBJ databases">
        <authorList>
            <person name="Varghese N."/>
            <person name="Submissions S."/>
        </authorList>
    </citation>
    <scope>NUCLEOTIDE SEQUENCE [LARGE SCALE GENOMIC DNA]</scope>
    <source>
        <strain evidence="4">CGMCC 1.10370</strain>
    </source>
</reference>
<dbReference type="AlphaFoldDB" id="A0A1I1PPA8"/>
<organism evidence="3 4">
    <name type="scientific">Flavobacterium phragmitis</name>
    <dbReference type="NCBI Taxonomy" id="739143"/>
    <lineage>
        <taxon>Bacteria</taxon>
        <taxon>Pseudomonadati</taxon>
        <taxon>Bacteroidota</taxon>
        <taxon>Flavobacteriia</taxon>
        <taxon>Flavobacteriales</taxon>
        <taxon>Flavobacteriaceae</taxon>
        <taxon>Flavobacterium</taxon>
    </lineage>
</organism>
<gene>
    <name evidence="3" type="ORF">SAMN05216297_104287</name>
</gene>
<dbReference type="OrthoDB" id="5432251at2"/>
<dbReference type="EMBL" id="FOMH01000004">
    <property type="protein sequence ID" value="SFD11562.1"/>
    <property type="molecule type" value="Genomic_DNA"/>
</dbReference>
<dbReference type="Pfam" id="PF13590">
    <property type="entry name" value="DUF4136"/>
    <property type="match status" value="1"/>
</dbReference>
<keyword evidence="4" id="KW-1185">Reference proteome</keyword>
<protein>
    <recommendedName>
        <fullName evidence="2">DUF4136 domain-containing protein</fullName>
    </recommendedName>
</protein>
<evidence type="ECO:0000256" key="1">
    <source>
        <dbReference type="SAM" id="SignalP"/>
    </source>
</evidence>
<keyword evidence="1" id="KW-0732">Signal</keyword>
<feature type="chain" id="PRO_5011612100" description="DUF4136 domain-containing protein" evidence="1">
    <location>
        <begin position="24"/>
        <end position="179"/>
    </location>
</feature>
<name>A0A1I1PPA8_9FLAO</name>
<dbReference type="Proteomes" id="UP000199672">
    <property type="component" value="Unassembled WGS sequence"/>
</dbReference>
<evidence type="ECO:0000313" key="4">
    <source>
        <dbReference type="Proteomes" id="UP000199672"/>
    </source>
</evidence>
<dbReference type="Gene3D" id="3.30.160.670">
    <property type="match status" value="1"/>
</dbReference>
<evidence type="ECO:0000259" key="2">
    <source>
        <dbReference type="Pfam" id="PF13590"/>
    </source>
</evidence>
<accession>A0A1I1PPA8</accession>
<feature type="domain" description="DUF4136" evidence="2">
    <location>
        <begin position="23"/>
        <end position="176"/>
    </location>
</feature>
<dbReference type="PROSITE" id="PS51257">
    <property type="entry name" value="PROKAR_LIPOPROTEIN"/>
    <property type="match status" value="1"/>
</dbReference>
<dbReference type="STRING" id="739143.SAMN05216297_104287"/>
<proteinExistence type="predicted"/>
<dbReference type="RefSeq" id="WP_091492730.1">
    <property type="nucleotide sequence ID" value="NZ_FOMH01000004.1"/>
</dbReference>
<sequence>MKTLKLIPILLLLILTSCSTVTVYSDYDKTVDFAPYKTYAYFKPGIDKVEISDLDKRRILRAIDDQMQAKGFTKSDNPDLLVNIFTKSREQVDVNQFSAGWGYGWGWGWNPWMMYGGNQTTVSTSTEGTLYIDLIDAKKKEMIWQGEGVGTLTRNIDKKDERIAEFVGKILAQYPPVKK</sequence>